<dbReference type="Pfam" id="PF11744">
    <property type="entry name" value="ALMT"/>
    <property type="match status" value="1"/>
</dbReference>
<dbReference type="PaxDb" id="2903-EOD24238"/>
<proteinExistence type="inferred from homology"/>
<evidence type="ECO:0000313" key="11">
    <source>
        <dbReference type="EnsemblProtists" id="EOD24238"/>
    </source>
</evidence>
<evidence type="ECO:0000256" key="5">
    <source>
        <dbReference type="ARBA" id="ARBA00022989"/>
    </source>
</evidence>
<comment type="subcellular location">
    <subcellularLocation>
        <location evidence="1">Membrane</location>
        <topology evidence="1">Multi-pass membrane protein</topology>
    </subcellularLocation>
</comment>
<dbReference type="InterPro" id="IPR020966">
    <property type="entry name" value="ALMT"/>
</dbReference>
<evidence type="ECO:0000256" key="2">
    <source>
        <dbReference type="ARBA" id="ARBA00007079"/>
    </source>
</evidence>
<keyword evidence="5 10" id="KW-1133">Transmembrane helix</keyword>
<evidence type="ECO:0000256" key="3">
    <source>
        <dbReference type="ARBA" id="ARBA00022448"/>
    </source>
</evidence>
<feature type="transmembrane region" description="Helical" evidence="10">
    <location>
        <begin position="159"/>
        <end position="180"/>
    </location>
</feature>
<keyword evidence="3" id="KW-0813">Transport</keyword>
<dbReference type="GO" id="GO:0016020">
    <property type="term" value="C:membrane"/>
    <property type="evidence" value="ECO:0007669"/>
    <property type="project" value="UniProtKB-SubCell"/>
</dbReference>
<evidence type="ECO:0000256" key="6">
    <source>
        <dbReference type="ARBA" id="ARBA00023065"/>
    </source>
</evidence>
<keyword evidence="7 10" id="KW-0472">Membrane</keyword>
<dbReference type="HOGENOM" id="CLU_038107_0_0_1"/>
<feature type="region of interest" description="Disordered" evidence="9">
    <location>
        <begin position="1"/>
        <end position="27"/>
    </location>
</feature>
<dbReference type="EnsemblProtists" id="EOD24238">
    <property type="protein sequence ID" value="EOD24238"/>
    <property type="gene ID" value="EMIHUDRAFT_238777"/>
</dbReference>
<reference evidence="11" key="2">
    <citation type="submission" date="2024-10" db="UniProtKB">
        <authorList>
            <consortium name="EnsemblProtists"/>
        </authorList>
    </citation>
    <scope>IDENTIFICATION</scope>
</reference>
<dbReference type="eggNOG" id="KOG4711">
    <property type="taxonomic scope" value="Eukaryota"/>
</dbReference>
<dbReference type="KEGG" id="ehx:EMIHUDRAFT_238777"/>
<organism evidence="11 12">
    <name type="scientific">Emiliania huxleyi (strain CCMP1516)</name>
    <dbReference type="NCBI Taxonomy" id="280463"/>
    <lineage>
        <taxon>Eukaryota</taxon>
        <taxon>Haptista</taxon>
        <taxon>Haptophyta</taxon>
        <taxon>Prymnesiophyceae</taxon>
        <taxon>Isochrysidales</taxon>
        <taxon>Noelaerhabdaceae</taxon>
        <taxon>Emiliania</taxon>
    </lineage>
</organism>
<feature type="transmembrane region" description="Helical" evidence="10">
    <location>
        <begin position="71"/>
        <end position="89"/>
    </location>
</feature>
<dbReference type="GO" id="GO:0015743">
    <property type="term" value="P:malate transport"/>
    <property type="evidence" value="ECO:0007669"/>
    <property type="project" value="InterPro"/>
</dbReference>
<feature type="transmembrane region" description="Helical" evidence="10">
    <location>
        <begin position="127"/>
        <end position="147"/>
    </location>
</feature>
<evidence type="ECO:0000256" key="4">
    <source>
        <dbReference type="ARBA" id="ARBA00022692"/>
    </source>
</evidence>
<dbReference type="PANTHER" id="PTHR31086">
    <property type="entry name" value="ALUMINUM-ACTIVATED MALATE TRANSPORTER 10"/>
    <property type="match status" value="1"/>
</dbReference>
<feature type="region of interest" description="Disordered" evidence="9">
    <location>
        <begin position="404"/>
        <end position="438"/>
    </location>
</feature>
<evidence type="ECO:0000256" key="10">
    <source>
        <dbReference type="SAM" id="Phobius"/>
    </source>
</evidence>
<feature type="transmembrane region" description="Helical" evidence="10">
    <location>
        <begin position="187"/>
        <end position="207"/>
    </location>
</feature>
<dbReference type="AlphaFoldDB" id="A0A0D3JL53"/>
<evidence type="ECO:0000256" key="1">
    <source>
        <dbReference type="ARBA" id="ARBA00004141"/>
    </source>
</evidence>
<keyword evidence="8" id="KW-0407">Ion channel</keyword>
<dbReference type="STRING" id="2903.R1CMN7"/>
<reference evidence="12" key="1">
    <citation type="journal article" date="2013" name="Nature">
        <title>Pan genome of the phytoplankton Emiliania underpins its global distribution.</title>
        <authorList>
            <person name="Read B.A."/>
            <person name="Kegel J."/>
            <person name="Klute M.J."/>
            <person name="Kuo A."/>
            <person name="Lefebvre S.C."/>
            <person name="Maumus F."/>
            <person name="Mayer C."/>
            <person name="Miller J."/>
            <person name="Monier A."/>
            <person name="Salamov A."/>
            <person name="Young J."/>
            <person name="Aguilar M."/>
            <person name="Claverie J.M."/>
            <person name="Frickenhaus S."/>
            <person name="Gonzalez K."/>
            <person name="Herman E.K."/>
            <person name="Lin Y.C."/>
            <person name="Napier J."/>
            <person name="Ogata H."/>
            <person name="Sarno A.F."/>
            <person name="Shmutz J."/>
            <person name="Schroeder D."/>
            <person name="de Vargas C."/>
            <person name="Verret F."/>
            <person name="von Dassow P."/>
            <person name="Valentin K."/>
            <person name="Van de Peer Y."/>
            <person name="Wheeler G."/>
            <person name="Dacks J.B."/>
            <person name="Delwiche C.F."/>
            <person name="Dyhrman S.T."/>
            <person name="Glockner G."/>
            <person name="John U."/>
            <person name="Richards T."/>
            <person name="Worden A.Z."/>
            <person name="Zhang X."/>
            <person name="Grigoriev I.V."/>
            <person name="Allen A.E."/>
            <person name="Bidle K."/>
            <person name="Borodovsky M."/>
            <person name="Bowler C."/>
            <person name="Brownlee C."/>
            <person name="Cock J.M."/>
            <person name="Elias M."/>
            <person name="Gladyshev V.N."/>
            <person name="Groth M."/>
            <person name="Guda C."/>
            <person name="Hadaegh A."/>
            <person name="Iglesias-Rodriguez M.D."/>
            <person name="Jenkins J."/>
            <person name="Jones B.M."/>
            <person name="Lawson T."/>
            <person name="Leese F."/>
            <person name="Lindquist E."/>
            <person name="Lobanov A."/>
            <person name="Lomsadze A."/>
            <person name="Malik S.B."/>
            <person name="Marsh M.E."/>
            <person name="Mackinder L."/>
            <person name="Mock T."/>
            <person name="Mueller-Roeber B."/>
            <person name="Pagarete A."/>
            <person name="Parker M."/>
            <person name="Probert I."/>
            <person name="Quesneville H."/>
            <person name="Raines C."/>
            <person name="Rensing S.A."/>
            <person name="Riano-Pachon D.M."/>
            <person name="Richier S."/>
            <person name="Rokitta S."/>
            <person name="Shiraiwa Y."/>
            <person name="Soanes D.M."/>
            <person name="van der Giezen M."/>
            <person name="Wahlund T.M."/>
            <person name="Williams B."/>
            <person name="Wilson W."/>
            <person name="Wolfe G."/>
            <person name="Wurch L.L."/>
        </authorList>
    </citation>
    <scope>NUCLEOTIDE SEQUENCE</scope>
</reference>
<feature type="compositionally biased region" description="Polar residues" evidence="9">
    <location>
        <begin position="1"/>
        <end position="10"/>
    </location>
</feature>
<comment type="similarity">
    <text evidence="2">Belongs to the aromatic acid exporter (TC 2.A.85) family.</text>
</comment>
<dbReference type="GeneID" id="17269782"/>
<evidence type="ECO:0000256" key="7">
    <source>
        <dbReference type="ARBA" id="ARBA00023136"/>
    </source>
</evidence>
<sequence>MSKGDSSTPTPLHGDGTATSTPPLDAPLRASARWRQLRYARRIRSTRRGGDQRVITEDGRYRSTAVRLRRIHALKTAFAVLIGAALTLINPVEEITKGTGVWAVITTIVVMQTQTLGSTTHKTLNRVVGTTFAAGAALVCGLLVNMLPSVCFNRDPSPLASVFVGASIFAYTGAATFLASSKAWASWSYALFLSALTFDFLLILEYRDDFQSGVYRVVMILVGALIAMVVTALPPRILASRELRGILADNLLDAAQAMSSVVGAFCSGSRLARISQICDDPEIECDIHATYQQIISSRPAYEAAVSAAEWEEWELGGGGDWATFRDVGTHMRRFIYSVVTLDEYTRHPVNGSAGASRTHFSELLAGPLTDLTAAVAKLLRAIAATVEHGQGSGREATSRLNCGWPVFREAPPGRPSRRGNTEEAPTRDEEQASAAAGVERASAALAQQLAQFCRAAMAGLPTEETLWLATYIAFVRQATDAAGRLLQLHRSTERAVRRIGGGSAAQGVESVHGGDVCVVQVRSDDDDGYNEAAAVR</sequence>
<name>A0A0D3JL53_EMIH1</name>
<keyword evidence="12" id="KW-1185">Reference proteome</keyword>
<evidence type="ECO:0000256" key="9">
    <source>
        <dbReference type="SAM" id="MobiDB-lite"/>
    </source>
</evidence>
<evidence type="ECO:0000256" key="8">
    <source>
        <dbReference type="ARBA" id="ARBA00023303"/>
    </source>
</evidence>
<keyword evidence="4 10" id="KW-0812">Transmembrane</keyword>
<dbReference type="GO" id="GO:0034220">
    <property type="term" value="P:monoatomic ion transmembrane transport"/>
    <property type="evidence" value="ECO:0007669"/>
    <property type="project" value="UniProtKB-KW"/>
</dbReference>
<feature type="transmembrane region" description="Helical" evidence="10">
    <location>
        <begin position="213"/>
        <end position="234"/>
    </location>
</feature>
<keyword evidence="6" id="KW-0406">Ion transport</keyword>
<dbReference type="RefSeq" id="XP_005776667.1">
    <property type="nucleotide sequence ID" value="XM_005776610.1"/>
</dbReference>
<accession>A0A0D3JL53</accession>
<feature type="compositionally biased region" description="Basic and acidic residues" evidence="9">
    <location>
        <begin position="419"/>
        <end position="430"/>
    </location>
</feature>
<evidence type="ECO:0000313" key="12">
    <source>
        <dbReference type="Proteomes" id="UP000013827"/>
    </source>
</evidence>
<dbReference type="Proteomes" id="UP000013827">
    <property type="component" value="Unassembled WGS sequence"/>
</dbReference>
<protein>
    <submittedName>
        <fullName evidence="11">Uncharacterized protein</fullName>
    </submittedName>
</protein>